<dbReference type="Gene3D" id="3.30.1060.10">
    <property type="entry name" value="Peptide methionine sulphoxide reductase MsrA"/>
    <property type="match status" value="1"/>
</dbReference>
<feature type="domain" description="Peptide methionine sulphoxide reductase MsrA" evidence="6">
    <location>
        <begin position="3"/>
        <end position="146"/>
    </location>
</feature>
<comment type="catalytic activity">
    <reaction evidence="3 5">
        <text>L-methionyl-[protein] + [thioredoxin]-disulfide + H2O = L-methionyl-(S)-S-oxide-[protein] + [thioredoxin]-dithiol</text>
        <dbReference type="Rhea" id="RHEA:14217"/>
        <dbReference type="Rhea" id="RHEA-COMP:10698"/>
        <dbReference type="Rhea" id="RHEA-COMP:10700"/>
        <dbReference type="Rhea" id="RHEA-COMP:12313"/>
        <dbReference type="Rhea" id="RHEA-COMP:12315"/>
        <dbReference type="ChEBI" id="CHEBI:15377"/>
        <dbReference type="ChEBI" id="CHEBI:16044"/>
        <dbReference type="ChEBI" id="CHEBI:29950"/>
        <dbReference type="ChEBI" id="CHEBI:44120"/>
        <dbReference type="ChEBI" id="CHEBI:50058"/>
        <dbReference type="EC" id="1.8.4.11"/>
    </reaction>
</comment>
<proteinExistence type="inferred from homology"/>
<dbReference type="AlphaFoldDB" id="A0A1E5BCU4"/>
<sequence length="158" mass="18163">MEEIVFAGGCLWGVQEFMRHLPGVISTEAGRANGSSNTTLGDYDGYAECVKTEFDPSIVSVTRLMAYFFEIIDPFSVNKQGQDVGKKYRTGVYSRHKEHLDIARRYINTQENSAQIVIEVLPLSHYVKSDEEHQDRLTLRPNDYCHIPQHILHKYREV</sequence>
<comment type="caution">
    <text evidence="7">The sequence shown here is derived from an EMBL/GenBank/DDBJ whole genome shotgun (WGS) entry which is preliminary data.</text>
</comment>
<dbReference type="InterPro" id="IPR036509">
    <property type="entry name" value="Met_Sox_Rdtase_MsrA_sf"/>
</dbReference>
<evidence type="ECO:0000313" key="8">
    <source>
        <dbReference type="Proteomes" id="UP000094741"/>
    </source>
</evidence>
<comment type="similarity">
    <text evidence="1 5">Belongs to the MsrA Met sulfoxide reductase family.</text>
</comment>
<comment type="catalytic activity">
    <reaction evidence="4 5">
        <text>[thioredoxin]-disulfide + L-methionine + H2O = L-methionine (S)-S-oxide + [thioredoxin]-dithiol</text>
        <dbReference type="Rhea" id="RHEA:19993"/>
        <dbReference type="Rhea" id="RHEA-COMP:10698"/>
        <dbReference type="Rhea" id="RHEA-COMP:10700"/>
        <dbReference type="ChEBI" id="CHEBI:15377"/>
        <dbReference type="ChEBI" id="CHEBI:29950"/>
        <dbReference type="ChEBI" id="CHEBI:50058"/>
        <dbReference type="ChEBI" id="CHEBI:57844"/>
        <dbReference type="ChEBI" id="CHEBI:58772"/>
        <dbReference type="EC" id="1.8.4.11"/>
    </reaction>
</comment>
<dbReference type="InterPro" id="IPR002569">
    <property type="entry name" value="Met_Sox_Rdtase_MsrA_dom"/>
</dbReference>
<evidence type="ECO:0000259" key="6">
    <source>
        <dbReference type="Pfam" id="PF01625"/>
    </source>
</evidence>
<dbReference type="SUPFAM" id="SSF55068">
    <property type="entry name" value="Peptide methionine sulfoxide reductase"/>
    <property type="match status" value="1"/>
</dbReference>
<dbReference type="eggNOG" id="COG0225">
    <property type="taxonomic scope" value="Bacteria"/>
</dbReference>
<dbReference type="PANTHER" id="PTHR42799:SF2">
    <property type="entry name" value="MITOCHONDRIAL PEPTIDE METHIONINE SULFOXIDE REDUCTASE"/>
    <property type="match status" value="1"/>
</dbReference>
<dbReference type="Pfam" id="PF01625">
    <property type="entry name" value="PMSR"/>
    <property type="match status" value="1"/>
</dbReference>
<dbReference type="Proteomes" id="UP000094741">
    <property type="component" value="Unassembled WGS sequence"/>
</dbReference>
<protein>
    <recommendedName>
        <fullName evidence="5">Peptide methionine sulfoxide reductase MsrA</fullName>
        <shortName evidence="5">Protein-methionine-S-oxide reductase</shortName>
        <ecNumber evidence="5">1.8.4.11</ecNumber>
    </recommendedName>
    <alternativeName>
        <fullName evidence="5">Peptide-methionine (S)-S-oxide reductase</fullName>
        <shortName evidence="5">Peptide Met(O) reductase</shortName>
    </alternativeName>
</protein>
<dbReference type="STRING" id="1187848.A1QO_11090"/>
<dbReference type="OrthoDB" id="4174719at2"/>
<dbReference type="EMBL" id="AJYQ02000110">
    <property type="protein sequence ID" value="OEE32693.1"/>
    <property type="molecule type" value="Genomic_DNA"/>
</dbReference>
<feature type="active site" evidence="5">
    <location>
        <position position="10"/>
    </location>
</feature>
<evidence type="ECO:0000256" key="4">
    <source>
        <dbReference type="ARBA" id="ARBA00048782"/>
    </source>
</evidence>
<reference evidence="7 8" key="1">
    <citation type="journal article" date="2012" name="Science">
        <title>Ecological populations of bacteria act as socially cohesive units of antibiotic production and resistance.</title>
        <authorList>
            <person name="Cordero O.X."/>
            <person name="Wildschutte H."/>
            <person name="Kirkup B."/>
            <person name="Proehl S."/>
            <person name="Ngo L."/>
            <person name="Hussain F."/>
            <person name="Le Roux F."/>
            <person name="Mincer T."/>
            <person name="Polz M.F."/>
        </authorList>
    </citation>
    <scope>NUCLEOTIDE SEQUENCE [LARGE SCALE GENOMIC DNA]</scope>
    <source>
        <strain evidence="7 8">ZF-129</strain>
    </source>
</reference>
<evidence type="ECO:0000256" key="3">
    <source>
        <dbReference type="ARBA" id="ARBA00047806"/>
    </source>
</evidence>
<name>A0A1E5BCU4_9VIBR</name>
<dbReference type="GO" id="GO:0005737">
    <property type="term" value="C:cytoplasm"/>
    <property type="evidence" value="ECO:0007669"/>
    <property type="project" value="TreeGrafter"/>
</dbReference>
<dbReference type="RefSeq" id="WP_017040879.1">
    <property type="nucleotide sequence ID" value="NZ_AJYQ02000110.1"/>
</dbReference>
<evidence type="ECO:0000256" key="5">
    <source>
        <dbReference type="HAMAP-Rule" id="MF_01401"/>
    </source>
</evidence>
<dbReference type="GO" id="GO:0033744">
    <property type="term" value="F:L-methionine:thioredoxin-disulfide S-oxidoreductase activity"/>
    <property type="evidence" value="ECO:0007669"/>
    <property type="project" value="RHEA"/>
</dbReference>
<comment type="function">
    <text evidence="5">Has an important function as a repair enzyme for proteins that have been inactivated by oxidation. Catalyzes the reversible oxidation-reduction of methionine sulfoxide in proteins to methionine.</text>
</comment>
<keyword evidence="2 5" id="KW-0560">Oxidoreductase</keyword>
<dbReference type="EC" id="1.8.4.11" evidence="5"/>
<dbReference type="NCBIfam" id="NF004038">
    <property type="entry name" value="PRK05528.1"/>
    <property type="match status" value="1"/>
</dbReference>
<evidence type="ECO:0000256" key="2">
    <source>
        <dbReference type="ARBA" id="ARBA00023002"/>
    </source>
</evidence>
<dbReference type="GO" id="GO:0034599">
    <property type="term" value="P:cellular response to oxidative stress"/>
    <property type="evidence" value="ECO:0007669"/>
    <property type="project" value="TreeGrafter"/>
</dbReference>
<dbReference type="GO" id="GO:0008113">
    <property type="term" value="F:peptide-methionine (S)-S-oxide reductase activity"/>
    <property type="evidence" value="ECO:0007669"/>
    <property type="project" value="UniProtKB-UniRule"/>
</dbReference>
<evidence type="ECO:0000256" key="1">
    <source>
        <dbReference type="ARBA" id="ARBA00005591"/>
    </source>
</evidence>
<dbReference type="HAMAP" id="MF_01401">
    <property type="entry name" value="MsrA"/>
    <property type="match status" value="1"/>
</dbReference>
<gene>
    <name evidence="5" type="primary">msrA</name>
    <name evidence="7" type="ORF">A1QO_11090</name>
</gene>
<organism evidence="7 8">
    <name type="scientific">Vibrio genomosp. F10 str. ZF-129</name>
    <dbReference type="NCBI Taxonomy" id="1187848"/>
    <lineage>
        <taxon>Bacteria</taxon>
        <taxon>Pseudomonadati</taxon>
        <taxon>Pseudomonadota</taxon>
        <taxon>Gammaproteobacteria</taxon>
        <taxon>Vibrionales</taxon>
        <taxon>Vibrionaceae</taxon>
        <taxon>Vibrio</taxon>
    </lineage>
</organism>
<accession>A0A1E5BCU4</accession>
<evidence type="ECO:0000313" key="7">
    <source>
        <dbReference type="EMBL" id="OEE32693.1"/>
    </source>
</evidence>
<dbReference type="PANTHER" id="PTHR42799">
    <property type="entry name" value="MITOCHONDRIAL PEPTIDE METHIONINE SULFOXIDE REDUCTASE"/>
    <property type="match status" value="1"/>
</dbReference>
<dbReference type="InterPro" id="IPR050162">
    <property type="entry name" value="MsrA_MetSO_reductase"/>
</dbReference>